<keyword evidence="9 13" id="KW-0418">Kinase</keyword>
<dbReference type="RefSeq" id="WP_188165133.1">
    <property type="nucleotide sequence ID" value="NZ_JACVVX010000004.1"/>
</dbReference>
<accession>A0A8J6TZ37</accession>
<dbReference type="UniPathway" id="UPA00359">
    <property type="reaction ID" value="UER00482"/>
</dbReference>
<dbReference type="GO" id="GO:0009029">
    <property type="term" value="F:lipid-A 4'-kinase activity"/>
    <property type="evidence" value="ECO:0007669"/>
    <property type="project" value="UniProtKB-UniRule"/>
</dbReference>
<comment type="catalytic activity">
    <reaction evidence="13">
        <text>a lipid A disaccharide + ATP = a lipid IVA + ADP + H(+)</text>
        <dbReference type="Rhea" id="RHEA:67840"/>
        <dbReference type="ChEBI" id="CHEBI:15378"/>
        <dbReference type="ChEBI" id="CHEBI:30616"/>
        <dbReference type="ChEBI" id="CHEBI:176343"/>
        <dbReference type="ChEBI" id="CHEBI:176425"/>
        <dbReference type="ChEBI" id="CHEBI:456216"/>
        <dbReference type="EC" id="2.7.1.130"/>
    </reaction>
</comment>
<comment type="similarity">
    <text evidence="13">Belongs to the LpxK family.</text>
</comment>
<evidence type="ECO:0000256" key="2">
    <source>
        <dbReference type="ARBA" id="ARBA00004870"/>
    </source>
</evidence>
<comment type="function">
    <text evidence="1 13">Transfers the gamma-phosphate of ATP to the 4'-position of a tetraacyldisaccharide 1-phosphate intermediate (termed DS-1-P) to form tetraacyldisaccharide 1,4'-bis-phosphate (lipid IVA).</text>
</comment>
<dbReference type="GO" id="GO:0005886">
    <property type="term" value="C:plasma membrane"/>
    <property type="evidence" value="ECO:0007669"/>
    <property type="project" value="TreeGrafter"/>
</dbReference>
<evidence type="ECO:0000313" key="14">
    <source>
        <dbReference type="EMBL" id="MBD0415689.1"/>
    </source>
</evidence>
<dbReference type="InterPro" id="IPR003758">
    <property type="entry name" value="LpxK"/>
</dbReference>
<proteinExistence type="inferred from homology"/>
<evidence type="ECO:0000256" key="1">
    <source>
        <dbReference type="ARBA" id="ARBA00002274"/>
    </source>
</evidence>
<feature type="binding site" evidence="13">
    <location>
        <begin position="54"/>
        <end position="61"/>
    </location>
    <ligand>
        <name>ATP</name>
        <dbReference type="ChEBI" id="CHEBI:30616"/>
    </ligand>
</feature>
<keyword evidence="7 13" id="KW-0808">Transferase</keyword>
<evidence type="ECO:0000313" key="15">
    <source>
        <dbReference type="Proteomes" id="UP000643405"/>
    </source>
</evidence>
<evidence type="ECO:0000256" key="4">
    <source>
        <dbReference type="ARBA" id="ARBA00016436"/>
    </source>
</evidence>
<dbReference type="EC" id="2.7.1.130" evidence="3 13"/>
<dbReference type="NCBIfam" id="TIGR00682">
    <property type="entry name" value="lpxK"/>
    <property type="match status" value="1"/>
</dbReference>
<keyword evidence="11 13" id="KW-0443">Lipid metabolism</keyword>
<dbReference type="AlphaFoldDB" id="A0A8J6TZ37"/>
<comment type="caution">
    <text evidence="14">The sequence shown here is derived from an EMBL/GenBank/DDBJ whole genome shotgun (WGS) entry which is preliminary data.</text>
</comment>
<evidence type="ECO:0000256" key="5">
    <source>
        <dbReference type="ARBA" id="ARBA00022516"/>
    </source>
</evidence>
<evidence type="ECO:0000256" key="3">
    <source>
        <dbReference type="ARBA" id="ARBA00012071"/>
    </source>
</evidence>
<dbReference type="GO" id="GO:0009244">
    <property type="term" value="P:lipopolysaccharide core region biosynthetic process"/>
    <property type="evidence" value="ECO:0007669"/>
    <property type="project" value="TreeGrafter"/>
</dbReference>
<keyword evidence="8 13" id="KW-0547">Nucleotide-binding</keyword>
<evidence type="ECO:0000256" key="13">
    <source>
        <dbReference type="HAMAP-Rule" id="MF_00409"/>
    </source>
</evidence>
<organism evidence="14 15">
    <name type="scientific">Oryzicola mucosus</name>
    <dbReference type="NCBI Taxonomy" id="2767425"/>
    <lineage>
        <taxon>Bacteria</taxon>
        <taxon>Pseudomonadati</taxon>
        <taxon>Pseudomonadota</taxon>
        <taxon>Alphaproteobacteria</taxon>
        <taxon>Hyphomicrobiales</taxon>
        <taxon>Phyllobacteriaceae</taxon>
        <taxon>Oryzicola</taxon>
    </lineage>
</organism>
<dbReference type="InterPro" id="IPR027417">
    <property type="entry name" value="P-loop_NTPase"/>
</dbReference>
<keyword evidence="10 13" id="KW-0067">ATP-binding</keyword>
<dbReference type="HAMAP" id="MF_00409">
    <property type="entry name" value="LpxK"/>
    <property type="match status" value="1"/>
</dbReference>
<name>A0A8J6TZ37_9HYPH</name>
<dbReference type="PANTHER" id="PTHR42724">
    <property type="entry name" value="TETRAACYLDISACCHARIDE 4'-KINASE"/>
    <property type="match status" value="1"/>
</dbReference>
<evidence type="ECO:0000256" key="8">
    <source>
        <dbReference type="ARBA" id="ARBA00022741"/>
    </source>
</evidence>
<dbReference type="SUPFAM" id="SSF52540">
    <property type="entry name" value="P-loop containing nucleoside triphosphate hydrolases"/>
    <property type="match status" value="1"/>
</dbReference>
<evidence type="ECO:0000256" key="10">
    <source>
        <dbReference type="ARBA" id="ARBA00022840"/>
    </source>
</evidence>
<evidence type="ECO:0000256" key="9">
    <source>
        <dbReference type="ARBA" id="ARBA00022777"/>
    </source>
</evidence>
<keyword evidence="15" id="KW-1185">Reference proteome</keyword>
<sequence length="342" mass="36768">MVSEAPPFWWGQTDWRARALWPASALYGMVAGRRMKNARRERIDAPVLCVGNFTVGGTGKTPVAIALAQQARRMGLTPGILSRGHGGSFAAPHIVDPAHDAAKHVGDEPLLLAEHAAVAVSPDRAAGARLLIADRHCDFLIMDDGFQSARIHIDYALVVVDALRGLGNGRVVPAGPLRAPLAMQFSYADALLKMGIGDAADIVVRQAARAAKPVFEARAEPRAPEKFAGRRFLAFAGIGHPQKFFDTLAATGATVVLAHPFPDHHVFSSDELDDLATAASVGQLELITTAKDAARLRHGGAGDAFLTRLNVLEVDARFDLDHTPERIVMTTVKAWKDRRLKV</sequence>
<keyword evidence="5 13" id="KW-0444">Lipid biosynthesis</keyword>
<evidence type="ECO:0000256" key="7">
    <source>
        <dbReference type="ARBA" id="ARBA00022679"/>
    </source>
</evidence>
<dbReference type="GO" id="GO:0009245">
    <property type="term" value="P:lipid A biosynthetic process"/>
    <property type="evidence" value="ECO:0007669"/>
    <property type="project" value="UniProtKB-UniRule"/>
</dbReference>
<comment type="pathway">
    <text evidence="2 13">Glycolipid biosynthesis; lipid IV(A) biosynthesis; lipid IV(A) from (3R)-3-hydroxytetradecanoyl-[acyl-carrier-protein] and UDP-N-acetyl-alpha-D-glucosamine: step 6/6.</text>
</comment>
<protein>
    <recommendedName>
        <fullName evidence="4 13">Tetraacyldisaccharide 4'-kinase</fullName>
        <ecNumber evidence="3 13">2.7.1.130</ecNumber>
    </recommendedName>
    <alternativeName>
        <fullName evidence="12 13">Lipid A 4'-kinase</fullName>
    </alternativeName>
</protein>
<dbReference type="EMBL" id="JACVVX010000004">
    <property type="protein sequence ID" value="MBD0415689.1"/>
    <property type="molecule type" value="Genomic_DNA"/>
</dbReference>
<dbReference type="PANTHER" id="PTHR42724:SF1">
    <property type="entry name" value="TETRAACYLDISACCHARIDE 4'-KINASE, MITOCHONDRIAL-RELATED"/>
    <property type="match status" value="1"/>
</dbReference>
<evidence type="ECO:0000256" key="12">
    <source>
        <dbReference type="ARBA" id="ARBA00029757"/>
    </source>
</evidence>
<reference evidence="14" key="1">
    <citation type="submission" date="2020-09" db="EMBL/GenBank/DDBJ databases">
        <title>Genome seq and assembly of Tianweitania sp.</title>
        <authorList>
            <person name="Chhetri G."/>
        </authorList>
    </citation>
    <scope>NUCLEOTIDE SEQUENCE</scope>
    <source>
        <strain evidence="14">Rool2</strain>
    </source>
</reference>
<evidence type="ECO:0000256" key="6">
    <source>
        <dbReference type="ARBA" id="ARBA00022556"/>
    </source>
</evidence>
<gene>
    <name evidence="13" type="primary">lpxK</name>
    <name evidence="14" type="ORF">ICI42_13585</name>
</gene>
<keyword evidence="6 13" id="KW-0441">Lipid A biosynthesis</keyword>
<dbReference type="Pfam" id="PF02606">
    <property type="entry name" value="LpxK"/>
    <property type="match status" value="1"/>
</dbReference>
<dbReference type="Proteomes" id="UP000643405">
    <property type="component" value="Unassembled WGS sequence"/>
</dbReference>
<evidence type="ECO:0000256" key="11">
    <source>
        <dbReference type="ARBA" id="ARBA00023098"/>
    </source>
</evidence>
<dbReference type="GO" id="GO:0005524">
    <property type="term" value="F:ATP binding"/>
    <property type="evidence" value="ECO:0007669"/>
    <property type="project" value="UniProtKB-UniRule"/>
</dbReference>